<evidence type="ECO:0000259" key="7">
    <source>
        <dbReference type="Pfam" id="PF08281"/>
    </source>
</evidence>
<dbReference type="Gene3D" id="1.10.10.10">
    <property type="entry name" value="Winged helix-like DNA-binding domain superfamily/Winged helix DNA-binding domain"/>
    <property type="match status" value="1"/>
</dbReference>
<evidence type="ECO:0000256" key="5">
    <source>
        <dbReference type="ARBA" id="ARBA00023163"/>
    </source>
</evidence>
<dbReference type="EMBL" id="JBHSWJ010000002">
    <property type="protein sequence ID" value="MFC6715188.1"/>
    <property type="molecule type" value="Genomic_DNA"/>
</dbReference>
<dbReference type="NCBIfam" id="TIGR02983">
    <property type="entry name" value="SigE-fam_strep"/>
    <property type="match status" value="1"/>
</dbReference>
<comment type="similarity">
    <text evidence="1">Belongs to the sigma-70 factor family. ECF subfamily.</text>
</comment>
<dbReference type="Gene3D" id="1.10.1740.10">
    <property type="match status" value="1"/>
</dbReference>
<dbReference type="SUPFAM" id="SSF88659">
    <property type="entry name" value="Sigma3 and sigma4 domains of RNA polymerase sigma factors"/>
    <property type="match status" value="1"/>
</dbReference>
<dbReference type="NCBIfam" id="TIGR02937">
    <property type="entry name" value="sigma70-ECF"/>
    <property type="match status" value="1"/>
</dbReference>
<reference evidence="9" key="1">
    <citation type="journal article" date="2019" name="Int. J. Syst. Evol. Microbiol.">
        <title>The Global Catalogue of Microorganisms (GCM) 10K type strain sequencing project: providing services to taxonomists for standard genome sequencing and annotation.</title>
        <authorList>
            <consortium name="The Broad Institute Genomics Platform"/>
            <consortium name="The Broad Institute Genome Sequencing Center for Infectious Disease"/>
            <person name="Wu L."/>
            <person name="Ma J."/>
        </authorList>
    </citation>
    <scope>NUCLEOTIDE SEQUENCE [LARGE SCALE GENOMIC DNA]</scope>
    <source>
        <strain evidence="9">NBRC 106593</strain>
    </source>
</reference>
<dbReference type="InterPro" id="IPR036388">
    <property type="entry name" value="WH-like_DNA-bd_sf"/>
</dbReference>
<evidence type="ECO:0000313" key="9">
    <source>
        <dbReference type="Proteomes" id="UP001596356"/>
    </source>
</evidence>
<protein>
    <submittedName>
        <fullName evidence="8">SigE family RNA polymerase sigma factor</fullName>
    </submittedName>
</protein>
<dbReference type="Pfam" id="PF04542">
    <property type="entry name" value="Sigma70_r2"/>
    <property type="match status" value="1"/>
</dbReference>
<keyword evidence="4" id="KW-0238">DNA-binding</keyword>
<dbReference type="InterPro" id="IPR013325">
    <property type="entry name" value="RNA_pol_sigma_r2"/>
</dbReference>
<dbReference type="InterPro" id="IPR013324">
    <property type="entry name" value="RNA_pol_sigma_r3/r4-like"/>
</dbReference>
<dbReference type="SUPFAM" id="SSF88946">
    <property type="entry name" value="Sigma2 domain of RNA polymerase sigma factors"/>
    <property type="match status" value="1"/>
</dbReference>
<feature type="domain" description="RNA polymerase sigma-70 region 2" evidence="6">
    <location>
        <begin position="19"/>
        <end position="76"/>
    </location>
</feature>
<comment type="caution">
    <text evidence="8">The sequence shown here is derived from an EMBL/GenBank/DDBJ whole genome shotgun (WGS) entry which is preliminary data.</text>
</comment>
<evidence type="ECO:0000256" key="4">
    <source>
        <dbReference type="ARBA" id="ARBA00023125"/>
    </source>
</evidence>
<evidence type="ECO:0000259" key="6">
    <source>
        <dbReference type="Pfam" id="PF04542"/>
    </source>
</evidence>
<dbReference type="InterPro" id="IPR014325">
    <property type="entry name" value="RNA_pol_sigma-E_actinobac"/>
</dbReference>
<evidence type="ECO:0000256" key="1">
    <source>
        <dbReference type="ARBA" id="ARBA00010641"/>
    </source>
</evidence>
<feature type="domain" description="RNA polymerase sigma factor 70 region 4 type 2" evidence="7">
    <location>
        <begin position="100"/>
        <end position="152"/>
    </location>
</feature>
<dbReference type="InterPro" id="IPR039425">
    <property type="entry name" value="RNA_pol_sigma-70-like"/>
</dbReference>
<dbReference type="RefSeq" id="WP_377824110.1">
    <property type="nucleotide sequence ID" value="NZ_JBHSWJ010000002.1"/>
</dbReference>
<accession>A0ABW2AX01</accession>
<keyword evidence="2" id="KW-0805">Transcription regulation</keyword>
<evidence type="ECO:0000313" key="8">
    <source>
        <dbReference type="EMBL" id="MFC6715188.1"/>
    </source>
</evidence>
<dbReference type="Pfam" id="PF08281">
    <property type="entry name" value="Sigma70_r4_2"/>
    <property type="match status" value="1"/>
</dbReference>
<evidence type="ECO:0000256" key="3">
    <source>
        <dbReference type="ARBA" id="ARBA00023082"/>
    </source>
</evidence>
<keyword evidence="5" id="KW-0804">Transcription</keyword>
<dbReference type="InterPro" id="IPR014284">
    <property type="entry name" value="RNA_pol_sigma-70_dom"/>
</dbReference>
<dbReference type="PANTHER" id="PTHR43133">
    <property type="entry name" value="RNA POLYMERASE ECF-TYPE SIGMA FACTO"/>
    <property type="match status" value="1"/>
</dbReference>
<name>A0ABW2AX01_9MICO</name>
<keyword evidence="9" id="KW-1185">Reference proteome</keyword>
<evidence type="ECO:0000256" key="2">
    <source>
        <dbReference type="ARBA" id="ARBA00023015"/>
    </source>
</evidence>
<dbReference type="CDD" id="cd06171">
    <property type="entry name" value="Sigma70_r4"/>
    <property type="match status" value="1"/>
</dbReference>
<dbReference type="InterPro" id="IPR007627">
    <property type="entry name" value="RNA_pol_sigma70_r2"/>
</dbReference>
<proteinExistence type="inferred from homology"/>
<dbReference type="Proteomes" id="UP001596356">
    <property type="component" value="Unassembled WGS sequence"/>
</dbReference>
<keyword evidence="3" id="KW-0731">Sigma factor</keyword>
<dbReference type="InterPro" id="IPR013249">
    <property type="entry name" value="RNA_pol_sigma70_r4_t2"/>
</dbReference>
<dbReference type="PANTHER" id="PTHR43133:SF50">
    <property type="entry name" value="ECF RNA POLYMERASE SIGMA FACTOR SIGM"/>
    <property type="match status" value="1"/>
</dbReference>
<sequence length="164" mass="18207">MSGRDDAAFTAFVAASSSSLLHTAWLLCGDPHRAEDLVQETYVRVYRKWRSMNGQPWSYARKTLVNLNTDRWRATRLEVVSDDVPETGSTIAQEQVDARRALISALNTLPRRERDVVVLRHYADLSEIQVADLLGIGVGTVKSAGSRGLARLRTQLDPALEGQS</sequence>
<organism evidence="8 9">
    <name type="scientific">Branchiibius cervicis</name>
    <dbReference type="NCBI Taxonomy" id="908252"/>
    <lineage>
        <taxon>Bacteria</taxon>
        <taxon>Bacillati</taxon>
        <taxon>Actinomycetota</taxon>
        <taxon>Actinomycetes</taxon>
        <taxon>Micrococcales</taxon>
        <taxon>Dermacoccaceae</taxon>
        <taxon>Branchiibius</taxon>
    </lineage>
</organism>
<gene>
    <name evidence="8" type="ORF">ACFQBT_15770</name>
</gene>